<dbReference type="InterPro" id="IPR029033">
    <property type="entry name" value="His_PPase_superfam"/>
</dbReference>
<sequence length="209" mass="22783">MQREIVMVRHGEAYNTAEPDGLREVRDHANPPLTPLGEAQAAAAARPVAELAPDAVVVSPFLRAAQTAFAHLGPSGSVGTVDVRMSEHFVFRPLADFAGLDLEDYRARFGDRLLVGSDLATAARFPRFPEDEASLAARATSLVTEWLARDDWRRLALYGHWATVVATARVLDPGLDFEPGHCSITRVVEDAPGRWRVVQLAGREHLAGL</sequence>
<organism evidence="1 2">
    <name type="scientific">Salana multivorans</name>
    <dbReference type="NCBI Taxonomy" id="120377"/>
    <lineage>
        <taxon>Bacteria</taxon>
        <taxon>Bacillati</taxon>
        <taxon>Actinomycetota</taxon>
        <taxon>Actinomycetes</taxon>
        <taxon>Micrococcales</taxon>
        <taxon>Beutenbergiaceae</taxon>
        <taxon>Salana</taxon>
    </lineage>
</organism>
<dbReference type="Gene3D" id="3.40.50.1240">
    <property type="entry name" value="Phosphoglycerate mutase-like"/>
    <property type="match status" value="1"/>
</dbReference>
<dbReference type="PANTHER" id="PTHR48100:SF1">
    <property type="entry name" value="HISTIDINE PHOSPHATASE FAMILY PROTEIN-RELATED"/>
    <property type="match status" value="1"/>
</dbReference>
<dbReference type="InterPro" id="IPR013078">
    <property type="entry name" value="His_Pase_superF_clade-1"/>
</dbReference>
<gene>
    <name evidence="1" type="ORF">EDD28_1330</name>
</gene>
<keyword evidence="2" id="KW-1185">Reference proteome</keyword>
<dbReference type="RefSeq" id="WP_123738877.1">
    <property type="nucleotide sequence ID" value="NZ_RKHQ01000001.1"/>
</dbReference>
<dbReference type="Proteomes" id="UP000275356">
    <property type="component" value="Unassembled WGS sequence"/>
</dbReference>
<protein>
    <submittedName>
        <fullName evidence="1">Broad specificity phosphatase PhoE</fullName>
    </submittedName>
</protein>
<comment type="caution">
    <text evidence="1">The sequence shown here is derived from an EMBL/GenBank/DDBJ whole genome shotgun (WGS) entry which is preliminary data.</text>
</comment>
<accession>A0A3N2DAC4</accession>
<dbReference type="Pfam" id="PF00300">
    <property type="entry name" value="His_Phos_1"/>
    <property type="match status" value="1"/>
</dbReference>
<dbReference type="GO" id="GO:0005737">
    <property type="term" value="C:cytoplasm"/>
    <property type="evidence" value="ECO:0007669"/>
    <property type="project" value="TreeGrafter"/>
</dbReference>
<dbReference type="SMART" id="SM00855">
    <property type="entry name" value="PGAM"/>
    <property type="match status" value="1"/>
</dbReference>
<dbReference type="InterPro" id="IPR050275">
    <property type="entry name" value="PGM_Phosphatase"/>
</dbReference>
<dbReference type="SUPFAM" id="SSF53254">
    <property type="entry name" value="Phosphoglycerate mutase-like"/>
    <property type="match status" value="1"/>
</dbReference>
<proteinExistence type="predicted"/>
<dbReference type="OrthoDB" id="5146021at2"/>
<evidence type="ECO:0000313" key="1">
    <source>
        <dbReference type="EMBL" id="ROR96739.1"/>
    </source>
</evidence>
<dbReference type="EMBL" id="RKHQ01000001">
    <property type="protein sequence ID" value="ROR96739.1"/>
    <property type="molecule type" value="Genomic_DNA"/>
</dbReference>
<dbReference type="PANTHER" id="PTHR48100">
    <property type="entry name" value="BROAD-SPECIFICITY PHOSPHATASE YOR283W-RELATED"/>
    <property type="match status" value="1"/>
</dbReference>
<dbReference type="GO" id="GO:0016791">
    <property type="term" value="F:phosphatase activity"/>
    <property type="evidence" value="ECO:0007669"/>
    <property type="project" value="TreeGrafter"/>
</dbReference>
<evidence type="ECO:0000313" key="2">
    <source>
        <dbReference type="Proteomes" id="UP000275356"/>
    </source>
</evidence>
<reference evidence="1 2" key="1">
    <citation type="submission" date="2018-11" db="EMBL/GenBank/DDBJ databases">
        <title>Sequencing the genomes of 1000 actinobacteria strains.</title>
        <authorList>
            <person name="Klenk H.-P."/>
        </authorList>
    </citation>
    <scope>NUCLEOTIDE SEQUENCE [LARGE SCALE GENOMIC DNA]</scope>
    <source>
        <strain evidence="1 2">DSM 13521</strain>
    </source>
</reference>
<name>A0A3N2DAC4_9MICO</name>
<dbReference type="AlphaFoldDB" id="A0A3N2DAC4"/>